<keyword evidence="2" id="KW-1185">Reference proteome</keyword>
<dbReference type="Pfam" id="PF00400">
    <property type="entry name" value="WD40"/>
    <property type="match status" value="1"/>
</dbReference>
<dbReference type="InterPro" id="IPR052778">
    <property type="entry name" value="Centrosome-WD_assoc"/>
</dbReference>
<evidence type="ECO:0000313" key="2">
    <source>
        <dbReference type="Proteomes" id="UP001515480"/>
    </source>
</evidence>
<dbReference type="InterPro" id="IPR015943">
    <property type="entry name" value="WD40/YVTN_repeat-like_dom_sf"/>
</dbReference>
<protein>
    <recommendedName>
        <fullName evidence="3">WD repeat-containing protein WRAP73</fullName>
    </recommendedName>
</protein>
<dbReference type="PANTHER" id="PTHR16220:SF0">
    <property type="entry name" value="WD REPEAT-CONTAINING PROTEIN WRAP73"/>
    <property type="match status" value="1"/>
</dbReference>
<dbReference type="AlphaFoldDB" id="A0AB34JSK6"/>
<sequence>MAPDQPSTCIRLSLPLTFIAPLLQGFTSFSPDGRLVACAVAYRLIVRDTDHLQIVQIYSCVDAIDGVQWSFDSEYVLCSISKRGVAQVWSVSNSEWHCKIDEGPVGLAHARWSPDGRHVLAAADFNLRLTIWSLLDRSVYYIRFPKFARAGLDFTADGELMALAERRDLKDSVAIVACDGWTPVRSFAVGTQDLADLKWSPRGRVLCAVDTALQYQVLIYTAAGEHLQTYRPYEDALGVKSFAWSPGGEMLAVGSYDERVRILNCVTWQRLAECEHPAEVGGSFAPSAVAWLEPVTEAPPASLEPPEPGSVADLFPVSVSSDFATDRVAGYVARRMPLSVPELKPNLDMANPKVGIGLAQWSFDGRWLATRNDNMPRAIWIWSSESFTVRSVLLQQQGVRAVAWHPSRPLLALCTGTSRVFMWSPAGCHTAPLPPRHQFRVTELSWSPKGDTLLLLDKERFCLCFVGLSDSS</sequence>
<dbReference type="PANTHER" id="PTHR16220">
    <property type="entry name" value="WD REPEAT PROTEIN 8-RELATED"/>
    <property type="match status" value="1"/>
</dbReference>
<gene>
    <name evidence="1" type="ORF">AB1Y20_018725</name>
</gene>
<dbReference type="EMBL" id="JBGBPQ010000005">
    <property type="protein sequence ID" value="KAL1523802.1"/>
    <property type="molecule type" value="Genomic_DNA"/>
</dbReference>
<dbReference type="SMART" id="SM00320">
    <property type="entry name" value="WD40"/>
    <property type="match status" value="5"/>
</dbReference>
<evidence type="ECO:0008006" key="3">
    <source>
        <dbReference type="Google" id="ProtNLM"/>
    </source>
</evidence>
<evidence type="ECO:0000313" key="1">
    <source>
        <dbReference type="EMBL" id="KAL1523802.1"/>
    </source>
</evidence>
<dbReference type="InterPro" id="IPR036322">
    <property type="entry name" value="WD40_repeat_dom_sf"/>
</dbReference>
<organism evidence="1 2">
    <name type="scientific">Prymnesium parvum</name>
    <name type="common">Toxic golden alga</name>
    <dbReference type="NCBI Taxonomy" id="97485"/>
    <lineage>
        <taxon>Eukaryota</taxon>
        <taxon>Haptista</taxon>
        <taxon>Haptophyta</taxon>
        <taxon>Prymnesiophyceae</taxon>
        <taxon>Prymnesiales</taxon>
        <taxon>Prymnesiaceae</taxon>
        <taxon>Prymnesium</taxon>
    </lineage>
</organism>
<comment type="caution">
    <text evidence="1">The sequence shown here is derived from an EMBL/GenBank/DDBJ whole genome shotgun (WGS) entry which is preliminary data.</text>
</comment>
<dbReference type="InterPro" id="IPR001680">
    <property type="entry name" value="WD40_rpt"/>
</dbReference>
<proteinExistence type="predicted"/>
<name>A0AB34JSK6_PRYPA</name>
<dbReference type="SUPFAM" id="SSF50978">
    <property type="entry name" value="WD40 repeat-like"/>
    <property type="match status" value="1"/>
</dbReference>
<accession>A0AB34JSK6</accession>
<reference evidence="1 2" key="1">
    <citation type="journal article" date="2024" name="Science">
        <title>Giant polyketide synthase enzymes in the biosynthesis of giant marine polyether toxins.</title>
        <authorList>
            <person name="Fallon T.R."/>
            <person name="Shende V.V."/>
            <person name="Wierzbicki I.H."/>
            <person name="Pendleton A.L."/>
            <person name="Watervoot N.F."/>
            <person name="Auber R.P."/>
            <person name="Gonzalez D.J."/>
            <person name="Wisecaver J.H."/>
            <person name="Moore B.S."/>
        </authorList>
    </citation>
    <scope>NUCLEOTIDE SEQUENCE [LARGE SCALE GENOMIC DNA]</scope>
    <source>
        <strain evidence="1 2">12B1</strain>
    </source>
</reference>
<dbReference type="Gene3D" id="2.130.10.10">
    <property type="entry name" value="YVTN repeat-like/Quinoprotein amine dehydrogenase"/>
    <property type="match status" value="3"/>
</dbReference>
<dbReference type="GO" id="GO:1990811">
    <property type="term" value="C:MWP complex"/>
    <property type="evidence" value="ECO:0007669"/>
    <property type="project" value="TreeGrafter"/>
</dbReference>
<dbReference type="Proteomes" id="UP001515480">
    <property type="component" value="Unassembled WGS sequence"/>
</dbReference>
<dbReference type="GO" id="GO:0005815">
    <property type="term" value="C:microtubule organizing center"/>
    <property type="evidence" value="ECO:0007669"/>
    <property type="project" value="TreeGrafter"/>
</dbReference>